<gene>
    <name evidence="7 8 9 10" type="primary">LOC114324838</name>
</gene>
<keyword evidence="6" id="KW-1185">Reference proteome</keyword>
<evidence type="ECO:0000313" key="6">
    <source>
        <dbReference type="Proteomes" id="UP001652700"/>
    </source>
</evidence>
<keyword evidence="1" id="KW-0433">Leucine-rich repeat</keyword>
<dbReference type="OrthoDB" id="6343311at2759"/>
<protein>
    <submittedName>
        <fullName evidence="7 8">Protein singed wings 2</fullName>
    </submittedName>
</protein>
<dbReference type="RefSeq" id="XP_028128515.1">
    <property type="nucleotide sequence ID" value="XM_028272714.1"/>
</dbReference>
<keyword evidence="2 4" id="KW-0732">Signal</keyword>
<dbReference type="GeneID" id="114324838"/>
<feature type="chain" id="PRO_5044650894" evidence="4">
    <location>
        <begin position="23"/>
        <end position="449"/>
    </location>
</feature>
<evidence type="ECO:0000313" key="10">
    <source>
        <dbReference type="RefSeq" id="XP_028128518.1"/>
    </source>
</evidence>
<dbReference type="AlphaFoldDB" id="A0A6P7F0U8"/>
<dbReference type="PANTHER" id="PTHR24369:SF210">
    <property type="entry name" value="CHAOPTIN-RELATED"/>
    <property type="match status" value="1"/>
</dbReference>
<dbReference type="Gene3D" id="3.80.10.10">
    <property type="entry name" value="Ribonuclease Inhibitor"/>
    <property type="match status" value="2"/>
</dbReference>
<organism evidence="9">
    <name type="scientific">Diabrotica virgifera virgifera</name>
    <name type="common">western corn rootworm</name>
    <dbReference type="NCBI Taxonomy" id="50390"/>
    <lineage>
        <taxon>Eukaryota</taxon>
        <taxon>Metazoa</taxon>
        <taxon>Ecdysozoa</taxon>
        <taxon>Arthropoda</taxon>
        <taxon>Hexapoda</taxon>
        <taxon>Insecta</taxon>
        <taxon>Pterygota</taxon>
        <taxon>Neoptera</taxon>
        <taxon>Endopterygota</taxon>
        <taxon>Coleoptera</taxon>
        <taxon>Polyphaga</taxon>
        <taxon>Cucujiformia</taxon>
        <taxon>Chrysomeloidea</taxon>
        <taxon>Chrysomelidae</taxon>
        <taxon>Galerucinae</taxon>
        <taxon>Diabroticina</taxon>
        <taxon>Diabroticites</taxon>
        <taxon>Diabrotica</taxon>
    </lineage>
</organism>
<dbReference type="KEGG" id="dvv:114324838"/>
<name>A0A6P7F0U8_DIAVI</name>
<evidence type="ECO:0000313" key="7">
    <source>
        <dbReference type="RefSeq" id="XP_028128515.1"/>
    </source>
</evidence>
<dbReference type="RefSeq" id="XP_028128518.1">
    <property type="nucleotide sequence ID" value="XM_028272717.1"/>
</dbReference>
<evidence type="ECO:0000313" key="5">
    <source>
        <dbReference type="EnsemblMetazoa" id="XP_028128515.1"/>
    </source>
</evidence>
<evidence type="ECO:0000313" key="9">
    <source>
        <dbReference type="RefSeq" id="XP_028128517.1"/>
    </source>
</evidence>
<dbReference type="SUPFAM" id="SSF52058">
    <property type="entry name" value="L domain-like"/>
    <property type="match status" value="2"/>
</dbReference>
<reference evidence="7 8" key="1">
    <citation type="submission" date="2025-04" db="UniProtKB">
        <authorList>
            <consortium name="RefSeq"/>
        </authorList>
    </citation>
    <scope>IDENTIFICATION</scope>
    <source>
        <tissue evidence="7 8">Whole insect</tissue>
    </source>
</reference>
<dbReference type="EnsemblMetazoa" id="XM_028272715.2">
    <property type="protein sequence ID" value="XP_028128516.1"/>
    <property type="gene ID" value="LOC114324838"/>
</dbReference>
<dbReference type="InterPro" id="IPR001611">
    <property type="entry name" value="Leu-rich_rpt"/>
</dbReference>
<keyword evidence="3" id="KW-0677">Repeat</keyword>
<accession>A0A6P7F0U8</accession>
<evidence type="ECO:0000256" key="2">
    <source>
        <dbReference type="ARBA" id="ARBA00022729"/>
    </source>
</evidence>
<evidence type="ECO:0000256" key="1">
    <source>
        <dbReference type="ARBA" id="ARBA00022614"/>
    </source>
</evidence>
<proteinExistence type="predicted"/>
<dbReference type="EnsemblMetazoa" id="XM_028272714.2">
    <property type="protein sequence ID" value="XP_028128515.1"/>
    <property type="gene ID" value="LOC114324838"/>
</dbReference>
<dbReference type="InterPro" id="IPR032675">
    <property type="entry name" value="LRR_dom_sf"/>
</dbReference>
<feature type="signal peptide" evidence="4">
    <location>
        <begin position="1"/>
        <end position="22"/>
    </location>
</feature>
<dbReference type="PROSITE" id="PS51450">
    <property type="entry name" value="LRR"/>
    <property type="match status" value="2"/>
</dbReference>
<dbReference type="PANTHER" id="PTHR24369">
    <property type="entry name" value="ANTIGEN BSP, PUTATIVE-RELATED"/>
    <property type="match status" value="1"/>
</dbReference>
<evidence type="ECO:0000313" key="8">
    <source>
        <dbReference type="RefSeq" id="XP_028128516.1"/>
    </source>
</evidence>
<dbReference type="InterPro" id="IPR050541">
    <property type="entry name" value="LRR_TM_domain-containing"/>
</dbReference>
<evidence type="ECO:0000256" key="3">
    <source>
        <dbReference type="ARBA" id="ARBA00022737"/>
    </source>
</evidence>
<dbReference type="CTD" id="37010"/>
<dbReference type="RefSeq" id="XP_028128517.1">
    <property type="nucleotide sequence ID" value="XM_028272716.1"/>
</dbReference>
<dbReference type="EnsemblMetazoa" id="XM_028272716.2">
    <property type="protein sequence ID" value="XP_028128517.1"/>
    <property type="gene ID" value="LOC114324838"/>
</dbReference>
<reference evidence="5" key="2">
    <citation type="submission" date="2025-05" db="UniProtKB">
        <authorList>
            <consortium name="EnsemblMetazoa"/>
        </authorList>
    </citation>
    <scope>IDENTIFICATION</scope>
</reference>
<sequence>MGVSYIVTCCFYLILQFVTINTRPGDHDRNPLRPCKYLNDSLTCYGNLHDDISYPSTISELKLSNLTIRTLDLNIIVQRFPNLKLLVVENGEVSNVIPPEVDNVITELVLGNLKIKHIHRDFVQYFPFLKSLHLEKNFLSELSSRFHTGTLDELYIKNNRWNCSRDLSWAIHLNKSRVCQDLTNITCKDKLFSSKSVLLVAQYKKTMKESCTQGCDCSLEYIAPDPITNIQYPIIMVNCSRRGLTEFPNQLPLNTRILHLEHNRISNIKSLKTDPSLKQLWDLYLDNNTIESISYLEGSYWLSNFRVFSLKDNRLGKLPSYALDNALMKNPNMPKAVRLFLSGNPWKCDCVFTPVFQELVLQKYSFQIDDLRDVKCSYMRNDENSLKPIINLSRSSVCIVSTDFSLQEGLDLLNAVLASLIIFILGKLAYDYYHFKKSGKLPWIVSRMP</sequence>
<dbReference type="RefSeq" id="XP_028128516.1">
    <property type="nucleotide sequence ID" value="XM_028272715.1"/>
</dbReference>
<dbReference type="GO" id="GO:0005886">
    <property type="term" value="C:plasma membrane"/>
    <property type="evidence" value="ECO:0007669"/>
    <property type="project" value="TreeGrafter"/>
</dbReference>
<dbReference type="Proteomes" id="UP001652700">
    <property type="component" value="Unplaced"/>
</dbReference>
<evidence type="ECO:0000256" key="4">
    <source>
        <dbReference type="SAM" id="SignalP"/>
    </source>
</evidence>